<dbReference type="Pfam" id="PF13449">
    <property type="entry name" value="Phytase-like"/>
    <property type="match status" value="1"/>
</dbReference>
<evidence type="ECO:0000256" key="1">
    <source>
        <dbReference type="SAM" id="MobiDB-lite"/>
    </source>
</evidence>
<dbReference type="InterPro" id="IPR006311">
    <property type="entry name" value="TAT_signal"/>
</dbReference>
<proteinExistence type="predicted"/>
<keyword evidence="2" id="KW-0732">Signal</keyword>
<gene>
    <name evidence="4" type="ORF">SAMN04489732_11881</name>
</gene>
<feature type="chain" id="PRO_5011440349" evidence="2">
    <location>
        <begin position="32"/>
        <end position="394"/>
    </location>
</feature>
<dbReference type="RefSeq" id="WP_091624548.1">
    <property type="nucleotide sequence ID" value="NZ_FOEF01000018.1"/>
</dbReference>
<feature type="region of interest" description="Disordered" evidence="1">
    <location>
        <begin position="108"/>
        <end position="132"/>
    </location>
</feature>
<dbReference type="OrthoDB" id="9798539at2"/>
<evidence type="ECO:0000313" key="5">
    <source>
        <dbReference type="Proteomes" id="UP000198582"/>
    </source>
</evidence>
<feature type="domain" description="Phytase-like" evidence="3">
    <location>
        <begin position="56"/>
        <end position="376"/>
    </location>
</feature>
<sequence length="394" mass="42172">MSSPTRRRVLGLALTGLLPLALLAAAPSASATESHARPIRLIGEQVVPNALQFQGTTVGGLSSIDYDPRTGGYALICDDRSAINPARFYTAKFDVDAHHLGPVTFTGTRPLLRPDGTPYPPLERNDPAAPQNEQTIDPEELRVDPWTGDYTWSQEGERTATTPATLIDPSIRQARRTGEYVRDLPIPANEKMTPGAGPRQNLVLEGLTYAAFGTLVASEVEGPLLQDGPEATTTSGSLSRITLQGRAGPVLAQYAYPQEKLFAGPVPPTAFATTGVSSMLAVNQADPTKYLMMERSFVTGVGNKIRIYEIDTRGATNILNVKSLASATGVRPVKKKLLLDLADYPLSTVDNVEDMTWGPALPGGERSLVLVSDNNFAATQVTQVIALAVPSERL</sequence>
<dbReference type="AlphaFoldDB" id="A0A1H8YIK6"/>
<evidence type="ECO:0000259" key="3">
    <source>
        <dbReference type="Pfam" id="PF13449"/>
    </source>
</evidence>
<dbReference type="STRING" id="394193.SAMN04489732_11881"/>
<dbReference type="Proteomes" id="UP000198582">
    <property type="component" value="Unassembled WGS sequence"/>
</dbReference>
<dbReference type="PROSITE" id="PS51318">
    <property type="entry name" value="TAT"/>
    <property type="match status" value="1"/>
</dbReference>
<accession>A0A1H8YIK6</accession>
<name>A0A1H8YIK6_9PSEU</name>
<evidence type="ECO:0000256" key="2">
    <source>
        <dbReference type="SAM" id="SignalP"/>
    </source>
</evidence>
<feature type="signal peptide" evidence="2">
    <location>
        <begin position="1"/>
        <end position="31"/>
    </location>
</feature>
<protein>
    <submittedName>
        <fullName evidence="4">Uncharacterized conserved protein</fullName>
    </submittedName>
</protein>
<reference evidence="4 5" key="1">
    <citation type="submission" date="2016-10" db="EMBL/GenBank/DDBJ databases">
        <authorList>
            <person name="de Groot N.N."/>
        </authorList>
    </citation>
    <scope>NUCLEOTIDE SEQUENCE [LARGE SCALE GENOMIC DNA]</scope>
    <source>
        <strain evidence="4 5">DSM 44993</strain>
    </source>
</reference>
<keyword evidence="5" id="KW-1185">Reference proteome</keyword>
<evidence type="ECO:0000313" key="4">
    <source>
        <dbReference type="EMBL" id="SEP51986.1"/>
    </source>
</evidence>
<dbReference type="InterPro" id="IPR027372">
    <property type="entry name" value="Phytase-like_dom"/>
</dbReference>
<organism evidence="4 5">
    <name type="scientific">Amycolatopsis saalfeldensis</name>
    <dbReference type="NCBI Taxonomy" id="394193"/>
    <lineage>
        <taxon>Bacteria</taxon>
        <taxon>Bacillati</taxon>
        <taxon>Actinomycetota</taxon>
        <taxon>Actinomycetes</taxon>
        <taxon>Pseudonocardiales</taxon>
        <taxon>Pseudonocardiaceae</taxon>
        <taxon>Amycolatopsis</taxon>
    </lineage>
</organism>
<dbReference type="EMBL" id="FOEF01000018">
    <property type="protein sequence ID" value="SEP51986.1"/>
    <property type="molecule type" value="Genomic_DNA"/>
</dbReference>